<evidence type="ECO:0000313" key="1">
    <source>
        <dbReference type="EMBL" id="KKK76487.1"/>
    </source>
</evidence>
<name>A0A0F8Y502_9ZZZZ</name>
<dbReference type="EMBL" id="LAZR01055381">
    <property type="protein sequence ID" value="KKK76487.1"/>
    <property type="molecule type" value="Genomic_DNA"/>
</dbReference>
<comment type="caution">
    <text evidence="1">The sequence shown here is derived from an EMBL/GenBank/DDBJ whole genome shotgun (WGS) entry which is preliminary data.</text>
</comment>
<proteinExistence type="predicted"/>
<gene>
    <name evidence="1" type="ORF">LCGC14_2863130</name>
</gene>
<organism evidence="1">
    <name type="scientific">marine sediment metagenome</name>
    <dbReference type="NCBI Taxonomy" id="412755"/>
    <lineage>
        <taxon>unclassified sequences</taxon>
        <taxon>metagenomes</taxon>
        <taxon>ecological metagenomes</taxon>
    </lineage>
</organism>
<accession>A0A0F8Y502</accession>
<reference evidence="1" key="1">
    <citation type="journal article" date="2015" name="Nature">
        <title>Complex archaea that bridge the gap between prokaryotes and eukaryotes.</title>
        <authorList>
            <person name="Spang A."/>
            <person name="Saw J.H."/>
            <person name="Jorgensen S.L."/>
            <person name="Zaremba-Niedzwiedzka K."/>
            <person name="Martijn J."/>
            <person name="Lind A.E."/>
            <person name="van Eijk R."/>
            <person name="Schleper C."/>
            <person name="Guy L."/>
            <person name="Ettema T.J."/>
        </authorList>
    </citation>
    <scope>NUCLEOTIDE SEQUENCE</scope>
</reference>
<sequence>MRLVSIQNLLDRTRLAADMAKSSFVKDPEAIDRINTAITELHDLMIAAYDADYFYTTMASKIATINIKIIQPTVFFSSLNGARFIDCCCNLANSSAVEIGDPDKTVRFKSEYNLWYCIDSISSSSIFSSITFIYVRYEYIKFFIISSFSTFKSFAEVFA</sequence>
<protein>
    <submittedName>
        <fullName evidence="1">Uncharacterized protein</fullName>
    </submittedName>
</protein>
<dbReference type="AlphaFoldDB" id="A0A0F8Y502"/>